<dbReference type="InterPro" id="IPR006553">
    <property type="entry name" value="Leu-rich_rpt_Cys-con_subtyp"/>
</dbReference>
<dbReference type="Pfam" id="PF12937">
    <property type="entry name" value="F-box-like"/>
    <property type="match status" value="1"/>
</dbReference>
<evidence type="ECO:0000313" key="2">
    <source>
        <dbReference type="EMBL" id="ORZ07319.1"/>
    </source>
</evidence>
<dbReference type="PANTHER" id="PTHR13318">
    <property type="entry name" value="PARTNER OF PAIRED, ISOFORM B-RELATED"/>
    <property type="match status" value="1"/>
</dbReference>
<sequence>MMTTFGRLPPEIVSLILQQLSRQRDLYECAIVNKTWNTTATPLLWQQPSLRYDHNLRETFFICLATASHPIGQHIRVVKWYYINYEDKHLLCLIKHARSLQRLEISKAHNITDASVEPLARTCRDLTTLFLCTSPITHISIDSLNEHCHQLSNLALIDCHNIPSTTFLRLAHCPLQGICFKIRDWHLYSLDSLYSWSALQERIPDFVRFDRLTSLVFHEPSTSFVLSLLSTSQTPTTTTNSRVRWPYLTHLTLTHPDANLTTVNYRINRLNSFDEEEEKQNMDKVEDYFITFFQTHPHLCSVILRGYPLGARVLEAMAAFLPNLSILDLSWNKKIEPHDIRQLVMHCPTLTYIYMDHCGLSWDDFPEIVHVYNKSRYKCRFDLRPFPSRLCNLHQTLINQIRGDDSDGSVSYLELLTEPRVTWWQ</sequence>
<dbReference type="GO" id="GO:0031146">
    <property type="term" value="P:SCF-dependent proteasomal ubiquitin-dependent protein catabolic process"/>
    <property type="evidence" value="ECO:0007669"/>
    <property type="project" value="TreeGrafter"/>
</dbReference>
<dbReference type="InterPro" id="IPR036047">
    <property type="entry name" value="F-box-like_dom_sf"/>
</dbReference>
<gene>
    <name evidence="2" type="ORF">BCR42DRAFT_426053</name>
</gene>
<dbReference type="GO" id="GO:0019005">
    <property type="term" value="C:SCF ubiquitin ligase complex"/>
    <property type="evidence" value="ECO:0007669"/>
    <property type="project" value="TreeGrafter"/>
</dbReference>
<dbReference type="SMART" id="SM00367">
    <property type="entry name" value="LRR_CC"/>
    <property type="match status" value="4"/>
</dbReference>
<reference evidence="2 3" key="1">
    <citation type="submission" date="2016-07" db="EMBL/GenBank/DDBJ databases">
        <title>Pervasive Adenine N6-methylation of Active Genes in Fungi.</title>
        <authorList>
            <consortium name="DOE Joint Genome Institute"/>
            <person name="Mondo S.J."/>
            <person name="Dannebaum R.O."/>
            <person name="Kuo R.C."/>
            <person name="Labutti K."/>
            <person name="Haridas S."/>
            <person name="Kuo A."/>
            <person name="Salamov A."/>
            <person name="Ahrendt S.R."/>
            <person name="Lipzen A."/>
            <person name="Sullivan W."/>
            <person name="Andreopoulos W.B."/>
            <person name="Clum A."/>
            <person name="Lindquist E."/>
            <person name="Daum C."/>
            <person name="Ramamoorthy G.K."/>
            <person name="Gryganskyi A."/>
            <person name="Culley D."/>
            <person name="Magnuson J.K."/>
            <person name="James T.Y."/>
            <person name="O'Malley M.A."/>
            <person name="Stajich J.E."/>
            <person name="Spatafora J.W."/>
            <person name="Visel A."/>
            <person name="Grigoriev I.V."/>
        </authorList>
    </citation>
    <scope>NUCLEOTIDE SEQUENCE [LARGE SCALE GENOMIC DNA]</scope>
    <source>
        <strain evidence="2 3">NRRL 1336</strain>
    </source>
</reference>
<dbReference type="Gene3D" id="3.80.10.10">
    <property type="entry name" value="Ribonuclease Inhibitor"/>
    <property type="match status" value="2"/>
</dbReference>
<feature type="domain" description="F-box" evidence="1">
    <location>
        <begin position="6"/>
        <end position="51"/>
    </location>
</feature>
<name>A0A1X2I1N0_9FUNG</name>
<organism evidence="2 3">
    <name type="scientific">Absidia repens</name>
    <dbReference type="NCBI Taxonomy" id="90262"/>
    <lineage>
        <taxon>Eukaryota</taxon>
        <taxon>Fungi</taxon>
        <taxon>Fungi incertae sedis</taxon>
        <taxon>Mucoromycota</taxon>
        <taxon>Mucoromycotina</taxon>
        <taxon>Mucoromycetes</taxon>
        <taxon>Mucorales</taxon>
        <taxon>Cunninghamellaceae</taxon>
        <taxon>Absidia</taxon>
    </lineage>
</organism>
<evidence type="ECO:0000259" key="1">
    <source>
        <dbReference type="Pfam" id="PF12937"/>
    </source>
</evidence>
<dbReference type="Proteomes" id="UP000193560">
    <property type="component" value="Unassembled WGS sequence"/>
</dbReference>
<dbReference type="STRING" id="90262.A0A1X2I1N0"/>
<protein>
    <recommendedName>
        <fullName evidence="1">F-box domain-containing protein</fullName>
    </recommendedName>
</protein>
<dbReference type="InterPro" id="IPR001810">
    <property type="entry name" value="F-box_dom"/>
</dbReference>
<dbReference type="InterPro" id="IPR032675">
    <property type="entry name" value="LRR_dom_sf"/>
</dbReference>
<proteinExistence type="predicted"/>
<dbReference type="AlphaFoldDB" id="A0A1X2I1N0"/>
<dbReference type="EMBL" id="MCGE01000035">
    <property type="protein sequence ID" value="ORZ07319.1"/>
    <property type="molecule type" value="Genomic_DNA"/>
</dbReference>
<evidence type="ECO:0000313" key="3">
    <source>
        <dbReference type="Proteomes" id="UP000193560"/>
    </source>
</evidence>
<dbReference type="SUPFAM" id="SSF81383">
    <property type="entry name" value="F-box domain"/>
    <property type="match status" value="1"/>
</dbReference>
<dbReference type="OrthoDB" id="421226at2759"/>
<accession>A0A1X2I1N0</accession>
<dbReference type="SUPFAM" id="SSF52047">
    <property type="entry name" value="RNI-like"/>
    <property type="match status" value="1"/>
</dbReference>
<comment type="caution">
    <text evidence="2">The sequence shown here is derived from an EMBL/GenBank/DDBJ whole genome shotgun (WGS) entry which is preliminary data.</text>
</comment>
<keyword evidence="3" id="KW-1185">Reference proteome</keyword>